<dbReference type="InterPro" id="IPR014116">
    <property type="entry name" value="Cyt_c_oxidase_cbb3_FixG"/>
</dbReference>
<dbReference type="Gene3D" id="1.10.1060.10">
    <property type="entry name" value="Alpha-helical ferredoxin"/>
    <property type="match status" value="1"/>
</dbReference>
<name>A0A6M1SZW6_9BACT</name>
<evidence type="ECO:0000313" key="10">
    <source>
        <dbReference type="Proteomes" id="UP000479132"/>
    </source>
</evidence>
<keyword evidence="7" id="KW-0812">Transmembrane</keyword>
<dbReference type="InterPro" id="IPR017900">
    <property type="entry name" value="4Fe4S_Fe_S_CS"/>
</dbReference>
<dbReference type="RefSeq" id="WP_165268903.1">
    <property type="nucleotide sequence ID" value="NZ_JAALLS010000012.1"/>
</dbReference>
<keyword evidence="4" id="KW-0249">Electron transport</keyword>
<dbReference type="NCBIfam" id="TIGR02745">
    <property type="entry name" value="ccoG_rdxA_fixG"/>
    <property type="match status" value="1"/>
</dbReference>
<keyword evidence="5" id="KW-0408">Iron</keyword>
<evidence type="ECO:0000256" key="7">
    <source>
        <dbReference type="SAM" id="Phobius"/>
    </source>
</evidence>
<dbReference type="PANTHER" id="PTHR30176">
    <property type="entry name" value="FERREDOXIN-TYPE PROTEIN NAPH"/>
    <property type="match status" value="1"/>
</dbReference>
<evidence type="ECO:0000256" key="3">
    <source>
        <dbReference type="ARBA" id="ARBA00022723"/>
    </source>
</evidence>
<dbReference type="Proteomes" id="UP000479132">
    <property type="component" value="Unassembled WGS sequence"/>
</dbReference>
<keyword evidence="10" id="KW-1185">Reference proteome</keyword>
<dbReference type="GO" id="GO:0005886">
    <property type="term" value="C:plasma membrane"/>
    <property type="evidence" value="ECO:0007669"/>
    <property type="project" value="TreeGrafter"/>
</dbReference>
<dbReference type="PANTHER" id="PTHR30176:SF3">
    <property type="entry name" value="FERREDOXIN-TYPE PROTEIN NAPH"/>
    <property type="match status" value="1"/>
</dbReference>
<dbReference type="GO" id="GO:0046872">
    <property type="term" value="F:metal ion binding"/>
    <property type="evidence" value="ECO:0007669"/>
    <property type="project" value="UniProtKB-KW"/>
</dbReference>
<dbReference type="InterPro" id="IPR051684">
    <property type="entry name" value="Electron_Trans/Redox"/>
</dbReference>
<accession>A0A6M1SZW6</accession>
<dbReference type="Pfam" id="PF11614">
    <property type="entry name" value="FixG_C"/>
    <property type="match status" value="1"/>
</dbReference>
<gene>
    <name evidence="9" type="primary">ccoG</name>
    <name evidence="9" type="ORF">G3569_10595</name>
</gene>
<feature type="transmembrane region" description="Helical" evidence="7">
    <location>
        <begin position="40"/>
        <end position="60"/>
    </location>
</feature>
<evidence type="ECO:0000256" key="6">
    <source>
        <dbReference type="ARBA" id="ARBA00023014"/>
    </source>
</evidence>
<feature type="transmembrane region" description="Helical" evidence="7">
    <location>
        <begin position="351"/>
        <end position="371"/>
    </location>
</feature>
<dbReference type="EMBL" id="JAALLS010000012">
    <property type="protein sequence ID" value="NGP88806.1"/>
    <property type="molecule type" value="Genomic_DNA"/>
</dbReference>
<sequence length="490" mass="55866">MSKEKDRRIDNDSFRDHLATVDEEGKRNWIFPKKPSGRYYFWRNIVATLLLLFFFSGPFITINGQPLLLLNILERKFVIFGMAFWPQDLHLLVFGMLAFIVFIVLFTAVFGRLWCGWACPQTIFMEMVFRRVEYWIEGDRGSQIRLNNAPWNWTKIWKKSLKHGIFFGLAFLISNLFLAYIIGADQLFDIITDPPSQHLAGLTSITIFSGVFYGVFAFLREQVCHFICPYGRMQSVLLDNNSINVMYDYQRGEPRTKVKDRDDLGRKATLDDLNLSGADYGDCIDCHQCVRVCPMGIDIRNGTQLECVHCTACIDACDDVMDKIDKPRGLIRYSSENAIKEGDKKILTPRVAGYSAILIVLIATFITFLSIRPNTETSILRQPGTLYQELPNNRYSNIYEIKSINKTFKTIDQEVKLVQPEGEITALGNFSSVPAQGSTKGRFLVKLKNDQLSGSQTKVVFAVYSNGEKIETIESGFIGPGSKKERENND</sequence>
<dbReference type="GO" id="GO:0051539">
    <property type="term" value="F:4 iron, 4 sulfur cluster binding"/>
    <property type="evidence" value="ECO:0007669"/>
    <property type="project" value="UniProtKB-KW"/>
</dbReference>
<evidence type="ECO:0000256" key="2">
    <source>
        <dbReference type="ARBA" id="ARBA00022485"/>
    </source>
</evidence>
<feature type="domain" description="4Fe-4S ferredoxin-type" evidence="8">
    <location>
        <begin position="274"/>
        <end position="302"/>
    </location>
</feature>
<dbReference type="Gene3D" id="2.60.40.10">
    <property type="entry name" value="Immunoglobulins"/>
    <property type="match status" value="1"/>
</dbReference>
<feature type="transmembrane region" description="Helical" evidence="7">
    <location>
        <begin position="165"/>
        <end position="183"/>
    </location>
</feature>
<evidence type="ECO:0000256" key="4">
    <source>
        <dbReference type="ARBA" id="ARBA00022982"/>
    </source>
</evidence>
<evidence type="ECO:0000259" key="8">
    <source>
        <dbReference type="PROSITE" id="PS51379"/>
    </source>
</evidence>
<dbReference type="InterPro" id="IPR009051">
    <property type="entry name" value="Helical_ferredxn"/>
</dbReference>
<comment type="caution">
    <text evidence="9">The sequence shown here is derived from an EMBL/GenBank/DDBJ whole genome shotgun (WGS) entry which is preliminary data.</text>
</comment>
<dbReference type="SUPFAM" id="SSF54862">
    <property type="entry name" value="4Fe-4S ferredoxins"/>
    <property type="match status" value="1"/>
</dbReference>
<keyword evidence="3" id="KW-0479">Metal-binding</keyword>
<dbReference type="Pfam" id="PF13746">
    <property type="entry name" value="Fer4_18"/>
    <property type="match status" value="1"/>
</dbReference>
<dbReference type="AlphaFoldDB" id="A0A6M1SZW6"/>
<evidence type="ECO:0000256" key="5">
    <source>
        <dbReference type="ARBA" id="ARBA00023004"/>
    </source>
</evidence>
<proteinExistence type="predicted"/>
<keyword evidence="2" id="KW-0004">4Fe-4S</keyword>
<keyword evidence="7" id="KW-0472">Membrane</keyword>
<evidence type="ECO:0000256" key="1">
    <source>
        <dbReference type="ARBA" id="ARBA00022448"/>
    </source>
</evidence>
<dbReference type="Pfam" id="PF12801">
    <property type="entry name" value="Fer4_5"/>
    <property type="match status" value="1"/>
</dbReference>
<feature type="transmembrane region" description="Helical" evidence="7">
    <location>
        <begin position="91"/>
        <end position="115"/>
    </location>
</feature>
<dbReference type="InterPro" id="IPR032879">
    <property type="entry name" value="FixG_C"/>
</dbReference>
<dbReference type="InterPro" id="IPR013783">
    <property type="entry name" value="Ig-like_fold"/>
</dbReference>
<dbReference type="InterPro" id="IPR017896">
    <property type="entry name" value="4Fe4S_Fe-S-bd"/>
</dbReference>
<feature type="transmembrane region" description="Helical" evidence="7">
    <location>
        <begin position="198"/>
        <end position="219"/>
    </location>
</feature>
<dbReference type="PROSITE" id="PS00198">
    <property type="entry name" value="4FE4S_FER_1"/>
    <property type="match status" value="1"/>
</dbReference>
<dbReference type="PROSITE" id="PS51379">
    <property type="entry name" value="4FE4S_FER_2"/>
    <property type="match status" value="1"/>
</dbReference>
<reference evidence="9 10" key="1">
    <citation type="submission" date="2020-02" db="EMBL/GenBank/DDBJ databases">
        <title>Aliifodinibius halophilus 2W32, complete genome.</title>
        <authorList>
            <person name="Li Y."/>
            <person name="Wu S."/>
        </authorList>
    </citation>
    <scope>NUCLEOTIDE SEQUENCE [LARGE SCALE GENOMIC DNA]</scope>
    <source>
        <strain evidence="9 10">2W32</strain>
    </source>
</reference>
<organism evidence="9 10">
    <name type="scientific">Fodinibius halophilus</name>
    <dbReference type="NCBI Taxonomy" id="1736908"/>
    <lineage>
        <taxon>Bacteria</taxon>
        <taxon>Pseudomonadati</taxon>
        <taxon>Balneolota</taxon>
        <taxon>Balneolia</taxon>
        <taxon>Balneolales</taxon>
        <taxon>Balneolaceae</taxon>
        <taxon>Fodinibius</taxon>
    </lineage>
</organism>
<protein>
    <submittedName>
        <fullName evidence="9">Cytochrome c oxidase accessory protein CcoG</fullName>
    </submittedName>
</protein>
<keyword evidence="7" id="KW-1133">Transmembrane helix</keyword>
<keyword evidence="1" id="KW-0813">Transport</keyword>
<evidence type="ECO:0000313" key="9">
    <source>
        <dbReference type="EMBL" id="NGP88806.1"/>
    </source>
</evidence>
<keyword evidence="6" id="KW-0411">Iron-sulfur</keyword>